<name>A0A3R8N2M9_STRSU</name>
<gene>
    <name evidence="2" type="ORF">EI220_06670</name>
    <name evidence="1" type="ORF">EI220_12095</name>
</gene>
<accession>A0A3R8N2M9</accession>
<comment type="caution">
    <text evidence="1">The sequence shown here is derived from an EMBL/GenBank/DDBJ whole genome shotgun (WGS) entry which is preliminary data.</text>
</comment>
<dbReference type="Proteomes" id="UP000278566">
    <property type="component" value="Unassembled WGS sequence"/>
</dbReference>
<dbReference type="EMBL" id="RRZO01000030">
    <property type="protein sequence ID" value="RRN50490.1"/>
    <property type="molecule type" value="Genomic_DNA"/>
</dbReference>
<evidence type="ECO:0000313" key="3">
    <source>
        <dbReference type="Proteomes" id="UP000278566"/>
    </source>
</evidence>
<dbReference type="EMBL" id="RRZO01000116">
    <property type="protein sequence ID" value="RRN48093.1"/>
    <property type="molecule type" value="Genomic_DNA"/>
</dbReference>
<protein>
    <submittedName>
        <fullName evidence="1">Uncharacterized protein</fullName>
    </submittedName>
</protein>
<sequence>MEKDIELLTELKGQFVEAMVVESKKLLFNGSVLDKYGEYIRALSNAIKMMKEAENDTEV</sequence>
<evidence type="ECO:0000313" key="2">
    <source>
        <dbReference type="EMBL" id="RRN50490.1"/>
    </source>
</evidence>
<proteinExistence type="predicted"/>
<reference evidence="1 3" key="1">
    <citation type="submission" date="2018-11" db="EMBL/GenBank/DDBJ databases">
        <title>Changes in penicillin susceptibility of Streptococcus suis isolates by amino acid alterations in the penicillin-binding protein.</title>
        <authorList>
            <person name="Niemann L."/>
            <person name="Eichhorn I."/>
        </authorList>
    </citation>
    <scope>NUCLEOTIDE SEQUENCE [LARGE SCALE GENOMIC DNA]</scope>
    <source>
        <strain evidence="1 3">IMT40738</strain>
    </source>
</reference>
<organism evidence="1 3">
    <name type="scientific">Streptococcus suis</name>
    <dbReference type="NCBI Taxonomy" id="1307"/>
    <lineage>
        <taxon>Bacteria</taxon>
        <taxon>Bacillati</taxon>
        <taxon>Bacillota</taxon>
        <taxon>Bacilli</taxon>
        <taxon>Lactobacillales</taxon>
        <taxon>Streptococcaceae</taxon>
        <taxon>Streptococcus</taxon>
    </lineage>
</organism>
<evidence type="ECO:0000313" key="1">
    <source>
        <dbReference type="EMBL" id="RRN48093.1"/>
    </source>
</evidence>
<dbReference type="AlphaFoldDB" id="A0A3R8N2M9"/>
<dbReference type="RefSeq" id="WP_125065300.1">
    <property type="nucleotide sequence ID" value="NZ_JAVIHO010000086.1"/>
</dbReference>